<dbReference type="PANTHER" id="PTHR38690:SF1">
    <property type="entry name" value="PROTEASE"/>
    <property type="match status" value="1"/>
</dbReference>
<proteinExistence type="predicted"/>
<evidence type="ECO:0000259" key="2">
    <source>
        <dbReference type="Pfam" id="PF13116"/>
    </source>
</evidence>
<keyword evidence="1" id="KW-0472">Membrane</keyword>
<keyword evidence="1" id="KW-1133">Transmembrane helix</keyword>
<keyword evidence="4" id="KW-1185">Reference proteome</keyword>
<comment type="caution">
    <text evidence="3">The sequence shown here is derived from an EMBL/GenBank/DDBJ whole genome shotgun (WGS) entry which is preliminary data.</text>
</comment>
<dbReference type="InterPro" id="IPR025263">
    <property type="entry name" value="YhdP_central"/>
</dbReference>
<dbReference type="Pfam" id="PF13116">
    <property type="entry name" value="YhdP"/>
    <property type="match status" value="1"/>
</dbReference>
<feature type="domain" description="YhdP central" evidence="2">
    <location>
        <begin position="4"/>
        <end position="1280"/>
    </location>
</feature>
<dbReference type="PANTHER" id="PTHR38690">
    <property type="entry name" value="PROTEASE-RELATED"/>
    <property type="match status" value="1"/>
</dbReference>
<dbReference type="NCBIfam" id="TIGR02099">
    <property type="entry name" value="YhdP family protein"/>
    <property type="match status" value="1"/>
</dbReference>
<accession>A0ABU6L823</accession>
<dbReference type="EMBL" id="JAYXUG010000010">
    <property type="protein sequence ID" value="MEC6832684.1"/>
    <property type="molecule type" value="Genomic_DNA"/>
</dbReference>
<name>A0ABU6L823_9GAMM</name>
<gene>
    <name evidence="3" type="ORF">VXS06_13030</name>
</gene>
<evidence type="ECO:0000313" key="3">
    <source>
        <dbReference type="EMBL" id="MEC6832684.1"/>
    </source>
</evidence>
<evidence type="ECO:0000313" key="4">
    <source>
        <dbReference type="Proteomes" id="UP001306119"/>
    </source>
</evidence>
<dbReference type="InterPro" id="IPR011836">
    <property type="entry name" value="YhdP"/>
</dbReference>
<sequence length="1298" mass="141964">MPKILVRLVRSGLWLIVIVSLLLASLITSLRLILPHLNDYRQPIAHWISQQANATLKLTSIEGAWQVAGPAITVTGISISAQPHSPPLANIGQVSFYFDIWHSALHLRPIFKQVTISHVDIDLTKIKSPSSSESESVADVSLAQRLEQVFFTRLGQFQLLDSSVSFVAPSGSQQQLNIKQLDWVNVDGRHLAQGSINFSNSDLGQLAIKANVSEQGGLNSLSGLVYIKGEHVSVTPWLNKQFASVANITHSEIGVEAWLTLKQGQIESSTAKINNSTIDWQVSKQQHQIKIKHGLVALRPIRLPDGSRSWRIDTEKFAIYTDDVAWPTFDIAGQLSFGKHDQLNQWKLALSNIALQRLVPLMNFLPSTNKLVNAVQHLKPNGLLTHIRVAGEANNVPRFSFNVQQLSVKPWQWIPGINHLNATIAGDGLQGKVTLNVATDSFAYKKVFAKPLKINQAQVQAYWHSDGQQTTLWSDKLAVVTPDLTFSGQARVDIPITGSPWLSLFGEANVVDAGQTWRYLPRPALGNDLTDYLSTAIKGGKVKSARILWYGALDAFPYQHHDGIFQAFVPLTQAKFSFDPEWPLLRDMTLNLLFENDKMYIHSNHVKTLGASSSKVVGEADLTPNGQLKLAIDLAATGPQVRQYMQQSPLADSVGSALKTIAVKGAVTAKLNLNIPFDGTDVDASGKVSFKHNPITLMTPRLAIENVNGSLSFHNNKIQAQGLTGLLYQQPITFGFDGNNVKKSTDYNVNVSVSGREQIAKLNDYLPAVVLNNVSGSSDWQAQVGVKIKPNDVNYKVDVTLPLMHISTQLPYPLQQPQSSTAALMVSVEGNKTQLYAQALLPDVSYQAQVSLLTSIPKITASNLIIGERGVLTPRLQGQQIELNSRHFNADKWLDIVKPLMAKSSPLSSTVTAHGTAFSLPLPTRVTAKIGQLTLGGLNWHQLDMLATRGQGWSIKLASREANGYISWIKNQPLNVILKSLHLNLPQFNQQPPAELLSPLLTAQPRSTLVTASDSSIMAAIPAIDLSIADAWLQGYRLGAVTATLTKHNKQLQLQQFKIQSGNVKLTASGDWSIRQHQNRTKLDAVISGSNSTDLLDRFGISGGVQNASFNTHVTVNWQGTPWGIDRTTLNGTVKTDIGKGIVSGVGGAGRLLGLFSLDSIIRKMKLDFSGVFDNGLAFNYIRGDGTIKNGIFDSDNIKMQALAGDMYINGKVNLIDEKVNANVKFIPDFTSGLPVMTAFAVAPQVALYVFAISTVLSPVLDVITQVNYQITGPIASPKVVERSRFEGEYKIPESNRF</sequence>
<feature type="transmembrane region" description="Helical" evidence="1">
    <location>
        <begin position="12"/>
        <end position="34"/>
    </location>
</feature>
<protein>
    <submittedName>
        <fullName evidence="3">YhdP family protein</fullName>
    </submittedName>
</protein>
<keyword evidence="1" id="KW-0812">Transmembrane</keyword>
<evidence type="ECO:0000256" key="1">
    <source>
        <dbReference type="SAM" id="Phobius"/>
    </source>
</evidence>
<dbReference type="RefSeq" id="WP_327775112.1">
    <property type="nucleotide sequence ID" value="NZ_JAYXUG010000010.1"/>
</dbReference>
<dbReference type="Proteomes" id="UP001306119">
    <property type="component" value="Unassembled WGS sequence"/>
</dbReference>
<organism evidence="3 4">
    <name type="scientific">Photobacterium toruni</name>
    <dbReference type="NCBI Taxonomy" id="1935446"/>
    <lineage>
        <taxon>Bacteria</taxon>
        <taxon>Pseudomonadati</taxon>
        <taxon>Pseudomonadota</taxon>
        <taxon>Gammaproteobacteria</taxon>
        <taxon>Vibrionales</taxon>
        <taxon>Vibrionaceae</taxon>
        <taxon>Photobacterium</taxon>
    </lineage>
</organism>
<reference evidence="3 4" key="1">
    <citation type="submission" date="2024-01" db="EMBL/GenBank/DDBJ databases">
        <title>Active colonisers of the gastrointestinal tract of Atlantic salmon farmed in a warm water region.</title>
        <authorList>
            <person name="Bowman J.P."/>
        </authorList>
    </citation>
    <scope>NUCLEOTIDE SEQUENCE [LARGE SCALE GENOMIC DNA]</scope>
    <source>
        <strain evidence="3 4">S3MW1</strain>
    </source>
</reference>